<evidence type="ECO:0000256" key="4">
    <source>
        <dbReference type="ARBA" id="ARBA00022475"/>
    </source>
</evidence>
<feature type="transmembrane region" description="Helical" evidence="8">
    <location>
        <begin position="36"/>
        <end position="60"/>
    </location>
</feature>
<keyword evidence="7 8" id="KW-0472">Membrane</keyword>
<dbReference type="Pfam" id="PF00528">
    <property type="entry name" value="BPD_transp_1"/>
    <property type="match status" value="1"/>
</dbReference>
<gene>
    <name evidence="10" type="ORF">HAQ05_00315</name>
</gene>
<evidence type="ECO:0000256" key="1">
    <source>
        <dbReference type="ARBA" id="ARBA00004651"/>
    </source>
</evidence>
<evidence type="ECO:0000256" key="3">
    <source>
        <dbReference type="ARBA" id="ARBA00022448"/>
    </source>
</evidence>
<keyword evidence="4" id="KW-1003">Cell membrane</keyword>
<organism evidence="10 11">
    <name type="scientific">Pseudomonas typographi</name>
    <dbReference type="NCBI Taxonomy" id="2715964"/>
    <lineage>
        <taxon>Bacteria</taxon>
        <taxon>Pseudomonadati</taxon>
        <taxon>Pseudomonadota</taxon>
        <taxon>Gammaproteobacteria</taxon>
        <taxon>Pseudomonadales</taxon>
        <taxon>Pseudomonadaceae</taxon>
        <taxon>Pseudomonas</taxon>
    </lineage>
</organism>
<dbReference type="SUPFAM" id="SSF161098">
    <property type="entry name" value="MetI-like"/>
    <property type="match status" value="1"/>
</dbReference>
<keyword evidence="3 8" id="KW-0813">Transport</keyword>
<feature type="transmembrane region" description="Helical" evidence="8">
    <location>
        <begin position="211"/>
        <end position="240"/>
    </location>
</feature>
<dbReference type="InterPro" id="IPR000515">
    <property type="entry name" value="MetI-like"/>
</dbReference>
<evidence type="ECO:0000256" key="7">
    <source>
        <dbReference type="ARBA" id="ARBA00023136"/>
    </source>
</evidence>
<feature type="transmembrane region" description="Helical" evidence="8">
    <location>
        <begin position="117"/>
        <end position="143"/>
    </location>
</feature>
<feature type="transmembrane region" description="Helical" evidence="8">
    <location>
        <begin position="163"/>
        <end position="190"/>
    </location>
</feature>
<protein>
    <submittedName>
        <fullName evidence="10">ABC transporter permease</fullName>
    </submittedName>
</protein>
<accession>A0ABR7YVE5</accession>
<dbReference type="EMBL" id="JAAOCA010000001">
    <property type="protein sequence ID" value="MBD1597158.1"/>
    <property type="molecule type" value="Genomic_DNA"/>
</dbReference>
<reference evidence="10 11" key="1">
    <citation type="journal article" date="2020" name="Insects">
        <title>Bacteria Belonging to Pseudomonas typographi sp. nov. from the Bark Beetle Ips typographus Have Genomic Potential to Aid in the Host Ecology.</title>
        <authorList>
            <person name="Peral-Aranega E."/>
            <person name="Saati-Santamaria Z."/>
            <person name="Kolarik M."/>
            <person name="Rivas R."/>
            <person name="Garcia-Fraile P."/>
        </authorList>
    </citation>
    <scope>NUCLEOTIDE SEQUENCE [LARGE SCALE GENOMIC DNA]</scope>
    <source>
        <strain evidence="10 11">CA3A</strain>
    </source>
</reference>
<dbReference type="PROSITE" id="PS50928">
    <property type="entry name" value="ABC_TM1"/>
    <property type="match status" value="1"/>
</dbReference>
<evidence type="ECO:0000256" key="8">
    <source>
        <dbReference type="RuleBase" id="RU363032"/>
    </source>
</evidence>
<feature type="transmembrane region" description="Helical" evidence="8">
    <location>
        <begin position="80"/>
        <end position="105"/>
    </location>
</feature>
<keyword evidence="11" id="KW-1185">Reference proteome</keyword>
<keyword evidence="5 8" id="KW-0812">Transmembrane</keyword>
<dbReference type="PANTHER" id="PTHR42929:SF5">
    <property type="entry name" value="ABC TRANSPORTER PERMEASE PROTEIN"/>
    <property type="match status" value="1"/>
</dbReference>
<evidence type="ECO:0000259" key="9">
    <source>
        <dbReference type="PROSITE" id="PS50928"/>
    </source>
</evidence>
<dbReference type="CDD" id="cd06261">
    <property type="entry name" value="TM_PBP2"/>
    <property type="match status" value="1"/>
</dbReference>
<evidence type="ECO:0000256" key="5">
    <source>
        <dbReference type="ARBA" id="ARBA00022692"/>
    </source>
</evidence>
<evidence type="ECO:0000256" key="6">
    <source>
        <dbReference type="ARBA" id="ARBA00022989"/>
    </source>
</evidence>
<comment type="similarity">
    <text evidence="2">Belongs to the binding-protein-dependent transport system permease family. CysTW subfamily.</text>
</comment>
<evidence type="ECO:0000313" key="10">
    <source>
        <dbReference type="EMBL" id="MBD1597158.1"/>
    </source>
</evidence>
<comment type="subcellular location">
    <subcellularLocation>
        <location evidence="1 8">Cell membrane</location>
        <topology evidence="1 8">Multi-pass membrane protein</topology>
    </subcellularLocation>
</comment>
<dbReference type="Gene3D" id="1.10.3720.10">
    <property type="entry name" value="MetI-like"/>
    <property type="match status" value="1"/>
</dbReference>
<dbReference type="PANTHER" id="PTHR42929">
    <property type="entry name" value="INNER MEMBRANE ABC TRANSPORTER PERMEASE PROTEIN YDCU-RELATED-RELATED"/>
    <property type="match status" value="1"/>
</dbReference>
<evidence type="ECO:0000256" key="2">
    <source>
        <dbReference type="ARBA" id="ARBA00007069"/>
    </source>
</evidence>
<feature type="domain" description="ABC transmembrane type-1" evidence="9">
    <location>
        <begin position="83"/>
        <end position="288"/>
    </location>
</feature>
<proteinExistence type="inferred from homology"/>
<sequence length="300" mass="32332">MNETSSLQGADGVPRPGGTTAAAGLLRALLKGPLPLYLPAALFLLAFFIVPLGYVVVMSLTEPRPGLGNFTALLGSRHFLMVLLQTLQTAALVTVCALLLGYPLAYVAAGPARRLGGVLLGVIALSFWTSFLVRTYAWMVIFGRQGPLSHWLASLGWRPPPSLLFTSTGATVAMTHAMVPFMVMAVYAVMKRIDERYVRAAQSLGAHPLRAFALVYLPLSLPGVVNGCTLVFITTLGFYVMPVLLGSPNQQMISGVIGDQIEQVLDFGAASAMSVILLLVVLALFWLYHRFVGLDRLWSR</sequence>
<dbReference type="RefSeq" id="WP_190416586.1">
    <property type="nucleotide sequence ID" value="NZ_JAAOCA010000001.1"/>
</dbReference>
<name>A0ABR7YVE5_9PSED</name>
<comment type="caution">
    <text evidence="10">The sequence shown here is derived from an EMBL/GenBank/DDBJ whole genome shotgun (WGS) entry which is preliminary data.</text>
</comment>
<evidence type="ECO:0000313" key="11">
    <source>
        <dbReference type="Proteomes" id="UP000805841"/>
    </source>
</evidence>
<dbReference type="Proteomes" id="UP000805841">
    <property type="component" value="Unassembled WGS sequence"/>
</dbReference>
<dbReference type="InterPro" id="IPR035906">
    <property type="entry name" value="MetI-like_sf"/>
</dbReference>
<keyword evidence="6 8" id="KW-1133">Transmembrane helix</keyword>
<feature type="transmembrane region" description="Helical" evidence="8">
    <location>
        <begin position="267"/>
        <end position="288"/>
    </location>
</feature>